<accession>A0A139SW94</accession>
<dbReference type="CDD" id="cd07723">
    <property type="entry name" value="hydroxyacylglutathione_hydrolase_MBL-fold"/>
    <property type="match status" value="1"/>
</dbReference>
<gene>
    <name evidence="7" type="primary">gloB</name>
    <name evidence="9" type="ORF">AXE65_11690</name>
</gene>
<evidence type="ECO:0000313" key="9">
    <source>
        <dbReference type="EMBL" id="KXU38848.1"/>
    </source>
</evidence>
<keyword evidence="6 7" id="KW-0862">Zinc</keyword>
<keyword evidence="10" id="KW-1185">Reference proteome</keyword>
<evidence type="ECO:0000256" key="2">
    <source>
        <dbReference type="ARBA" id="ARBA00004963"/>
    </source>
</evidence>
<dbReference type="AlphaFoldDB" id="A0A139SW94"/>
<feature type="binding site" evidence="7">
    <location>
        <position position="60"/>
    </location>
    <ligand>
        <name>Zn(2+)</name>
        <dbReference type="ChEBI" id="CHEBI:29105"/>
        <label>2</label>
    </ligand>
</feature>
<dbReference type="Pfam" id="PF00753">
    <property type="entry name" value="Lactamase_B"/>
    <property type="match status" value="1"/>
</dbReference>
<dbReference type="RefSeq" id="WP_068388255.1">
    <property type="nucleotide sequence ID" value="NZ_LSZO01000066.1"/>
</dbReference>
<keyword evidence="5 7" id="KW-0378">Hydrolase</keyword>
<evidence type="ECO:0000256" key="4">
    <source>
        <dbReference type="ARBA" id="ARBA00022723"/>
    </source>
</evidence>
<keyword evidence="4 7" id="KW-0479">Metal-binding</keyword>
<dbReference type="PANTHER" id="PTHR43705:SF1">
    <property type="entry name" value="HYDROXYACYLGLUTATHIONE HYDROLASE GLOB"/>
    <property type="match status" value="1"/>
</dbReference>
<comment type="similarity">
    <text evidence="3 7">Belongs to the metallo-beta-lactamase superfamily. Glyoxalase II family.</text>
</comment>
<name>A0A139SW94_9GAMM</name>
<proteinExistence type="inferred from homology"/>
<dbReference type="PIRSF" id="PIRSF005457">
    <property type="entry name" value="Glx"/>
    <property type="match status" value="1"/>
</dbReference>
<comment type="function">
    <text evidence="7">Thiolesterase that catalyzes the hydrolysis of S-D-lactoyl-glutathione to form glutathione and D-lactic acid.</text>
</comment>
<dbReference type="GO" id="GO:0004416">
    <property type="term" value="F:hydroxyacylglutathione hydrolase activity"/>
    <property type="evidence" value="ECO:0007669"/>
    <property type="project" value="UniProtKB-UniRule"/>
</dbReference>
<feature type="binding site" evidence="7">
    <location>
        <position position="171"/>
    </location>
    <ligand>
        <name>Zn(2+)</name>
        <dbReference type="ChEBI" id="CHEBI:29105"/>
        <label>2</label>
    </ligand>
</feature>
<organism evidence="9 10">
    <name type="scientific">Ventosimonas gracilis</name>
    <dbReference type="NCBI Taxonomy" id="1680762"/>
    <lineage>
        <taxon>Bacteria</taxon>
        <taxon>Pseudomonadati</taxon>
        <taxon>Pseudomonadota</taxon>
        <taxon>Gammaproteobacteria</taxon>
        <taxon>Pseudomonadales</taxon>
        <taxon>Ventosimonadaceae</taxon>
        <taxon>Ventosimonas</taxon>
    </lineage>
</organism>
<dbReference type="Proteomes" id="UP000072660">
    <property type="component" value="Unassembled WGS sequence"/>
</dbReference>
<dbReference type="NCBIfam" id="TIGR03413">
    <property type="entry name" value="GSH_gloB"/>
    <property type="match status" value="1"/>
</dbReference>
<protein>
    <recommendedName>
        <fullName evidence="7">Hydroxyacylglutathione hydrolase</fullName>
        <ecNumber evidence="7">3.1.2.6</ecNumber>
    </recommendedName>
    <alternativeName>
        <fullName evidence="7">Glyoxalase II</fullName>
        <shortName evidence="7">Glx II</shortName>
    </alternativeName>
</protein>
<comment type="cofactor">
    <cofactor evidence="7">
        <name>Zn(2+)</name>
        <dbReference type="ChEBI" id="CHEBI:29105"/>
    </cofactor>
    <text evidence="7">Binds 2 Zn(2+) ions per subunit.</text>
</comment>
<dbReference type="Pfam" id="PF16123">
    <property type="entry name" value="HAGH_C"/>
    <property type="match status" value="1"/>
</dbReference>
<dbReference type="InterPro" id="IPR036866">
    <property type="entry name" value="RibonucZ/Hydroxyglut_hydro"/>
</dbReference>
<feature type="binding site" evidence="7">
    <location>
        <position position="133"/>
    </location>
    <ligand>
        <name>Zn(2+)</name>
        <dbReference type="ChEBI" id="CHEBI:29105"/>
        <label>1</label>
    </ligand>
</feature>
<dbReference type="EMBL" id="LSZO01000066">
    <property type="protein sequence ID" value="KXU38848.1"/>
    <property type="molecule type" value="Genomic_DNA"/>
</dbReference>
<dbReference type="InterPro" id="IPR050110">
    <property type="entry name" value="Glyoxalase_II_hydrolase"/>
</dbReference>
<dbReference type="SUPFAM" id="SSF56281">
    <property type="entry name" value="Metallo-hydrolase/oxidoreductase"/>
    <property type="match status" value="1"/>
</dbReference>
<comment type="subunit">
    <text evidence="7">Monomer.</text>
</comment>
<comment type="catalytic activity">
    <reaction evidence="1 7">
        <text>an S-(2-hydroxyacyl)glutathione + H2O = a 2-hydroxy carboxylate + glutathione + H(+)</text>
        <dbReference type="Rhea" id="RHEA:21864"/>
        <dbReference type="ChEBI" id="CHEBI:15377"/>
        <dbReference type="ChEBI" id="CHEBI:15378"/>
        <dbReference type="ChEBI" id="CHEBI:57925"/>
        <dbReference type="ChEBI" id="CHEBI:58896"/>
        <dbReference type="ChEBI" id="CHEBI:71261"/>
        <dbReference type="EC" id="3.1.2.6"/>
    </reaction>
</comment>
<feature type="binding site" evidence="7">
    <location>
        <position position="58"/>
    </location>
    <ligand>
        <name>Zn(2+)</name>
        <dbReference type="ChEBI" id="CHEBI:29105"/>
        <label>1</label>
    </ligand>
</feature>
<dbReference type="UniPathway" id="UPA00619">
    <property type="reaction ID" value="UER00676"/>
</dbReference>
<evidence type="ECO:0000256" key="5">
    <source>
        <dbReference type="ARBA" id="ARBA00022801"/>
    </source>
</evidence>
<evidence type="ECO:0000256" key="1">
    <source>
        <dbReference type="ARBA" id="ARBA00001623"/>
    </source>
</evidence>
<dbReference type="InterPro" id="IPR001279">
    <property type="entry name" value="Metallo-B-lactamas"/>
</dbReference>
<dbReference type="InterPro" id="IPR035680">
    <property type="entry name" value="Clx_II_MBL"/>
</dbReference>
<comment type="pathway">
    <text evidence="2 7">Secondary metabolite metabolism; methylglyoxal degradation; (R)-lactate from methylglyoxal: step 2/2.</text>
</comment>
<dbReference type="PANTHER" id="PTHR43705">
    <property type="entry name" value="HYDROXYACYLGLUTATHIONE HYDROLASE"/>
    <property type="match status" value="1"/>
</dbReference>
<dbReference type="InterPro" id="IPR017782">
    <property type="entry name" value="Hydroxyacylglutathione_Hdrlase"/>
</dbReference>
<feature type="binding site" evidence="7">
    <location>
        <position position="133"/>
    </location>
    <ligand>
        <name>Zn(2+)</name>
        <dbReference type="ChEBI" id="CHEBI:29105"/>
        <label>2</label>
    </ligand>
</feature>
<comment type="caution">
    <text evidence="9">The sequence shown here is derived from an EMBL/GenBank/DDBJ whole genome shotgun (WGS) entry which is preliminary data.</text>
</comment>
<evidence type="ECO:0000313" key="10">
    <source>
        <dbReference type="Proteomes" id="UP000072660"/>
    </source>
</evidence>
<sequence>MITLSPLPAFTDNYLWLLQNHAQKQCAVVDPGDAAPASDWLAAHNGWQLTDILITHHHGDHIGGVKRLKQATNARVFGPANESIPDCDQRLTGGEVITVLGLELQILAVPGHTRGHIAYYHEDKQRPSLFCGDTLFAAGCGRIFEGTVEQMYQSLMQLAALPDNTAVYCAHEYTLSNLRFAAAAEPNNLHIKQRLAEVMDLREKGGISLPSTLAIERQTNPFLRCHLPALAEPLPIKDKTPQAVFAYLRHWKNTF</sequence>
<reference evidence="9 10" key="1">
    <citation type="submission" date="2016-02" db="EMBL/GenBank/DDBJ databases">
        <authorList>
            <person name="Wen L."/>
            <person name="He K."/>
            <person name="Yang H."/>
        </authorList>
    </citation>
    <scope>NUCLEOTIDE SEQUENCE [LARGE SCALE GENOMIC DNA]</scope>
    <source>
        <strain evidence="9 10">CV58</strain>
    </source>
</reference>
<dbReference type="InterPro" id="IPR032282">
    <property type="entry name" value="HAGH_C"/>
</dbReference>
<dbReference type="EC" id="3.1.2.6" evidence="7"/>
<evidence type="ECO:0000256" key="6">
    <source>
        <dbReference type="ARBA" id="ARBA00022833"/>
    </source>
</evidence>
<dbReference type="GO" id="GO:0046872">
    <property type="term" value="F:metal ion binding"/>
    <property type="evidence" value="ECO:0007669"/>
    <property type="project" value="UniProtKB-KW"/>
</dbReference>
<feature type="binding site" evidence="7">
    <location>
        <position position="61"/>
    </location>
    <ligand>
        <name>Zn(2+)</name>
        <dbReference type="ChEBI" id="CHEBI:29105"/>
        <label>2</label>
    </ligand>
</feature>
<evidence type="ECO:0000259" key="8">
    <source>
        <dbReference type="SMART" id="SM00849"/>
    </source>
</evidence>
<dbReference type="HAMAP" id="MF_01374">
    <property type="entry name" value="Glyoxalase_2"/>
    <property type="match status" value="1"/>
</dbReference>
<dbReference type="SMART" id="SM00849">
    <property type="entry name" value="Lactamase_B"/>
    <property type="match status" value="1"/>
</dbReference>
<feature type="binding site" evidence="7">
    <location>
        <position position="56"/>
    </location>
    <ligand>
        <name>Zn(2+)</name>
        <dbReference type="ChEBI" id="CHEBI:29105"/>
        <label>1</label>
    </ligand>
</feature>
<evidence type="ECO:0000256" key="3">
    <source>
        <dbReference type="ARBA" id="ARBA00006759"/>
    </source>
</evidence>
<dbReference type="Gene3D" id="3.60.15.10">
    <property type="entry name" value="Ribonuclease Z/Hydroxyacylglutathione hydrolase-like"/>
    <property type="match status" value="1"/>
</dbReference>
<feature type="domain" description="Metallo-beta-lactamase" evidence="8">
    <location>
        <begin position="12"/>
        <end position="171"/>
    </location>
</feature>
<dbReference type="OrthoDB" id="9802248at2"/>
<feature type="binding site" evidence="7">
    <location>
        <position position="112"/>
    </location>
    <ligand>
        <name>Zn(2+)</name>
        <dbReference type="ChEBI" id="CHEBI:29105"/>
        <label>1</label>
    </ligand>
</feature>
<dbReference type="GO" id="GO:0019243">
    <property type="term" value="P:methylglyoxal catabolic process to D-lactate via S-lactoyl-glutathione"/>
    <property type="evidence" value="ECO:0007669"/>
    <property type="project" value="UniProtKB-UniRule"/>
</dbReference>
<evidence type="ECO:0000256" key="7">
    <source>
        <dbReference type="HAMAP-Rule" id="MF_01374"/>
    </source>
</evidence>